<dbReference type="PANTHER" id="PTHR23291:SF50">
    <property type="entry name" value="PROTEIN LIFEGUARD 4"/>
    <property type="match status" value="1"/>
</dbReference>
<feature type="transmembrane region" description="Helical" evidence="6">
    <location>
        <begin position="171"/>
        <end position="190"/>
    </location>
</feature>
<dbReference type="HOGENOM" id="CLU_058671_1_0_10"/>
<dbReference type="KEGG" id="eao:BD94_2210"/>
<dbReference type="PANTHER" id="PTHR23291">
    <property type="entry name" value="BAX INHIBITOR-RELATED"/>
    <property type="match status" value="1"/>
</dbReference>
<dbReference type="RefSeq" id="WP_024564222.1">
    <property type="nucleotide sequence ID" value="NZ_CP007547.1"/>
</dbReference>
<dbReference type="CDD" id="cd10432">
    <property type="entry name" value="BI-1-like_bacterial"/>
    <property type="match status" value="1"/>
</dbReference>
<evidence type="ECO:0000256" key="4">
    <source>
        <dbReference type="ARBA" id="ARBA00022989"/>
    </source>
</evidence>
<evidence type="ECO:0000256" key="1">
    <source>
        <dbReference type="ARBA" id="ARBA00004141"/>
    </source>
</evidence>
<keyword evidence="4 6" id="KW-1133">Transmembrane helix</keyword>
<dbReference type="Pfam" id="PF01027">
    <property type="entry name" value="Bax1-I"/>
    <property type="match status" value="1"/>
</dbReference>
<evidence type="ECO:0000313" key="7">
    <source>
        <dbReference type="EMBL" id="AIL45985.1"/>
    </source>
</evidence>
<feature type="transmembrane region" description="Helical" evidence="6">
    <location>
        <begin position="117"/>
        <end position="136"/>
    </location>
</feature>
<reference evidence="7" key="1">
    <citation type="journal article" date="2013" name="Lancet">
        <title>First case of E anophelis outbreak in an intensive-care unit.</title>
        <authorList>
            <person name="Teo J."/>
            <person name="Tan S.Y."/>
            <person name="Tay M."/>
            <person name="Ding Y."/>
            <person name="Kjelleberg S."/>
            <person name="Givskov M."/>
            <person name="Lin R.T."/>
            <person name="Yang L."/>
        </authorList>
    </citation>
    <scope>NUCLEOTIDE SEQUENCE [LARGE SCALE GENOMIC DNA]</scope>
    <source>
        <strain evidence="7">NUHP1</strain>
    </source>
</reference>
<keyword evidence="5 6" id="KW-0472">Membrane</keyword>
<accession>A0A077EKK3</accession>
<keyword evidence="3 6" id="KW-0812">Transmembrane</keyword>
<evidence type="ECO:0000256" key="2">
    <source>
        <dbReference type="ARBA" id="ARBA00010350"/>
    </source>
</evidence>
<dbReference type="Proteomes" id="UP000028933">
    <property type="component" value="Chromosome"/>
</dbReference>
<comment type="subcellular location">
    <subcellularLocation>
        <location evidence="1">Membrane</location>
        <topology evidence="1">Multi-pass membrane protein</topology>
    </subcellularLocation>
</comment>
<evidence type="ECO:0000256" key="5">
    <source>
        <dbReference type="ARBA" id="ARBA00023136"/>
    </source>
</evidence>
<organism evidence="7 8">
    <name type="scientific">Elizabethkingia anophelis NUHP1</name>
    <dbReference type="NCBI Taxonomy" id="1338011"/>
    <lineage>
        <taxon>Bacteria</taxon>
        <taxon>Pseudomonadati</taxon>
        <taxon>Bacteroidota</taxon>
        <taxon>Flavobacteriia</taxon>
        <taxon>Flavobacteriales</taxon>
        <taxon>Weeksellaceae</taxon>
        <taxon>Elizabethkingia</taxon>
    </lineage>
</organism>
<dbReference type="STRING" id="1338011.BD94_2210"/>
<feature type="transmembrane region" description="Helical" evidence="6">
    <location>
        <begin position="148"/>
        <end position="165"/>
    </location>
</feature>
<dbReference type="GO" id="GO:0005886">
    <property type="term" value="C:plasma membrane"/>
    <property type="evidence" value="ECO:0007669"/>
    <property type="project" value="TreeGrafter"/>
</dbReference>
<reference evidence="7" key="2">
    <citation type="journal article" date="2015" name="Genome Biol. Evol.">
        <title>Complete Genome Sequence and Transcriptomic Analysis of the Novel Pathogen Elizabethkingia anophelis in Response to Oxidative Stress.</title>
        <authorList>
            <person name="Li Y."/>
            <person name="Liu Y."/>
            <person name="Chew S.C."/>
            <person name="Tay M."/>
            <person name="Salido M.M."/>
            <person name="Teo J."/>
            <person name="Lauro F.M."/>
            <person name="Givskov M."/>
            <person name="Yang L."/>
        </authorList>
    </citation>
    <scope>NUCLEOTIDE SEQUENCE</scope>
    <source>
        <strain evidence="7">NUHP1</strain>
    </source>
</reference>
<proteinExistence type="inferred from homology"/>
<comment type="similarity">
    <text evidence="2 6">Belongs to the BI1 family.</text>
</comment>
<feature type="transmembrane region" description="Helical" evidence="6">
    <location>
        <begin position="54"/>
        <end position="78"/>
    </location>
</feature>
<evidence type="ECO:0000256" key="6">
    <source>
        <dbReference type="RuleBase" id="RU004379"/>
    </source>
</evidence>
<gene>
    <name evidence="7" type="ORF">BD94_2210</name>
</gene>
<dbReference type="InterPro" id="IPR006214">
    <property type="entry name" value="Bax_inhibitor_1-related"/>
</dbReference>
<feature type="transmembrane region" description="Helical" evidence="6">
    <location>
        <begin position="211"/>
        <end position="234"/>
    </location>
</feature>
<dbReference type="AlphaFoldDB" id="A0A077EKK3"/>
<evidence type="ECO:0000256" key="3">
    <source>
        <dbReference type="ARBA" id="ARBA00022692"/>
    </source>
</evidence>
<protein>
    <submittedName>
        <fullName evidence="7">Membrane protein</fullName>
    </submittedName>
</protein>
<dbReference type="EMBL" id="CP007547">
    <property type="protein sequence ID" value="AIL45985.1"/>
    <property type="molecule type" value="Genomic_DNA"/>
</dbReference>
<dbReference type="eggNOG" id="COG0670">
    <property type="taxonomic scope" value="Bacteria"/>
</dbReference>
<name>A0A077EKK3_9FLAO</name>
<evidence type="ECO:0000313" key="8">
    <source>
        <dbReference type="Proteomes" id="UP000028933"/>
    </source>
</evidence>
<sequence length="241" mass="26702">MEQNTYEPRTIQVVPEELKASQAKYMSKVYGWMSLALVVTGLIAYLVAGSETLITAIMANKLLFYGLIIAEFGLVIWLSTRIAKMSTTTAIAAFMGYAVLNGLTLSLIFLIYTFSSIALTFFVTAGTFAVMSIYGYVTKTDLTKIGKIMMMLLVGIIIASLVNLFLKSPMIYWITTYVGVAVFVGLIAYDTQKIKNYFLELNGDESLMGRMAIMGALTLYLDFINLFLFLLRLFGGGRSND</sequence>
<feature type="transmembrane region" description="Helical" evidence="6">
    <location>
        <begin position="90"/>
        <end position="111"/>
    </location>
</feature>
<feature type="transmembrane region" description="Helical" evidence="6">
    <location>
        <begin position="29"/>
        <end position="48"/>
    </location>
</feature>